<dbReference type="InterPro" id="IPR054544">
    <property type="entry name" value="Pest_crys_Cry1Aa_dom-IV"/>
</dbReference>
<comment type="caution">
    <text evidence="3">The sequence shown here is derived from an EMBL/GenBank/DDBJ whole genome shotgun (WGS) entry which is preliminary data.</text>
</comment>
<dbReference type="EMBL" id="JAARWN010000003">
    <property type="protein sequence ID" value="MBC1935871.1"/>
    <property type="molecule type" value="Genomic_DNA"/>
</dbReference>
<evidence type="ECO:0000313" key="3">
    <source>
        <dbReference type="EMBL" id="MBC1935871.1"/>
    </source>
</evidence>
<feature type="domain" description="Bacterial Ig" evidence="2">
    <location>
        <begin position="507"/>
        <end position="587"/>
    </location>
</feature>
<feature type="domain" description="Bacterial Ig" evidence="2">
    <location>
        <begin position="425"/>
        <end position="504"/>
    </location>
</feature>
<accession>A0A7X0Y2N2</accession>
<protein>
    <submittedName>
        <fullName evidence="3">Leucine-rich repeat domain-containing protein</fullName>
    </submittedName>
</protein>
<dbReference type="RefSeq" id="WP_185525749.1">
    <property type="nucleotide sequence ID" value="NZ_JAARWN010000003.1"/>
</dbReference>
<dbReference type="Proteomes" id="UP000535908">
    <property type="component" value="Unassembled WGS sequence"/>
</dbReference>
<organism evidence="3 4">
    <name type="scientific">Listeria grandensis</name>
    <dbReference type="NCBI Taxonomy" id="1494963"/>
    <lineage>
        <taxon>Bacteria</taxon>
        <taxon>Bacillati</taxon>
        <taxon>Bacillota</taxon>
        <taxon>Bacilli</taxon>
        <taxon>Bacillales</taxon>
        <taxon>Listeriaceae</taxon>
        <taxon>Listeria</taxon>
    </lineage>
</organism>
<proteinExistence type="predicted"/>
<evidence type="ECO:0000259" key="2">
    <source>
        <dbReference type="Pfam" id="PF20622"/>
    </source>
</evidence>
<dbReference type="AlphaFoldDB" id="A0A7X0Y2N2"/>
<dbReference type="PROSITE" id="PS51450">
    <property type="entry name" value="LRR"/>
    <property type="match status" value="1"/>
</dbReference>
<dbReference type="Pfam" id="PF20622">
    <property type="entry name" value="Big_15"/>
    <property type="match status" value="2"/>
</dbReference>
<evidence type="ECO:0000259" key="1">
    <source>
        <dbReference type="Pfam" id="PF18449"/>
    </source>
</evidence>
<name>A0A7X0Y2N2_9LIST</name>
<sequence length="588" mass="63999">MKSNRKVLYAVTSCMVMASSVTMPEEIFAKESHQTMPSISTKSITKQTPHFSELKVELDNLSTGRISGVSTPHDLITVQIDGKTYSKNATFDGSFLISGIHLMNARTSGTVTSRDNQDSTTVDVKDAATPLVNSLFEDSPANKVLKNNVAQTDIDNVRNKISVLLSATLKEKLNNELTKAESLLEIMENGRKAVAALFTDANQNEIIYDLTIEDILAAEEKVKVITNNTEKNNLLGQTELAKKLLEDKQQTVEFSDNNLKKAVQEALDLNPDEAVTIYKMETLTSLNAEQKSIKSLEGLQYAERLTTLDLSGNNILDFSPLKGIKSLSSLNAENQEYVAEKLTGLNGDLKAMIPLLKGKNGEKIETATNISNGGVFEATTKEVTWANIPEGEGDVSYQMEKSYGGSNKISVNVKQPYEMSFAGSGEVTPDEYVLGRNTITGSYIGEVRHGEVFINGIGQGKGGTFQNGKFTAYIHPSAIKITDDVEYAIYDAKGNELDRKKVETTNGSVTPDEYTLGTNSITGSYTGNVRRGEIIINGISRGMGGNFQNGNFSFYISPGVIKRGDAVEFVGYESGGKEIARAVVNIEE</sequence>
<dbReference type="Gene3D" id="3.80.10.10">
    <property type="entry name" value="Ribonuclease Inhibitor"/>
    <property type="match status" value="1"/>
</dbReference>
<dbReference type="SUPFAM" id="SSF52058">
    <property type="entry name" value="L domain-like"/>
    <property type="match status" value="1"/>
</dbReference>
<reference evidence="3 4" key="1">
    <citation type="submission" date="2020-03" db="EMBL/GenBank/DDBJ databases">
        <title>Soil Listeria distribution.</title>
        <authorList>
            <person name="Liao J."/>
            <person name="Wiedmann M."/>
        </authorList>
    </citation>
    <scope>NUCLEOTIDE SEQUENCE [LARGE SCALE GENOMIC DNA]</scope>
    <source>
        <strain evidence="3 4">FSL L7-0741</strain>
    </source>
</reference>
<dbReference type="InterPro" id="IPR032675">
    <property type="entry name" value="LRR_dom_sf"/>
</dbReference>
<feature type="domain" description="Pesticidal crystal protein Cry1Aa" evidence="1">
    <location>
        <begin position="127"/>
        <end position="184"/>
    </location>
</feature>
<gene>
    <name evidence="3" type="ORF">HCA69_05790</name>
</gene>
<feature type="domain" description="Pesticidal crystal protein Cry1Aa" evidence="1">
    <location>
        <begin position="191"/>
        <end position="246"/>
    </location>
</feature>
<evidence type="ECO:0000313" key="4">
    <source>
        <dbReference type="Proteomes" id="UP000535908"/>
    </source>
</evidence>
<dbReference type="Pfam" id="PF18449">
    <property type="entry name" value="Endotoxin_C2"/>
    <property type="match status" value="2"/>
</dbReference>
<dbReference type="InterPro" id="IPR001611">
    <property type="entry name" value="Leu-rich_rpt"/>
</dbReference>
<dbReference type="InterPro" id="IPR046746">
    <property type="entry name" value="Big_15"/>
</dbReference>